<gene>
    <name evidence="6" type="ORF">ITX44_32065</name>
</gene>
<sequence>MTFIRKGGRRARLAVAAPLVALAVGAAGMTLTAPAQAQPGTVTGGTGGTNSTQTARAAAPATQARHQERARQIAAQLTAEGKAPAGRTSVMSGAAVTPYVIGGTDTPISSAPWMVQLLYVDGTTADFCGGTLVAQNKVLTAAHCVAGRDWRNENGVVVGGTATFGDPNQDVAFVSSQWVDPQFNKTTWANDVAILTLDYPFNLKTLPIATPSNNNLYAAGTSATMYGWGGTTTDGTGTYSDTLKSAPMPVADDTACASDMAFYHGPFDAQSMFCAGVKGTGSDATGKAKCDGDDGGPLVAGGKLIGLVSWGIHSSVAYCNVNGAYDVFARVAPFAGVLEPQIDNTDISRDGKADVIAKTPAGASYAYASTGTGVKARANAPVPFANYNTVIQADLERDGYQDYIMRATSSGNVFMGHRTADRPSYSYTEIGAGWKTVKAMLVPGDVTGDGIPDLVTEDSASRVWVYPGKGNGLFNTAVLTHANWAQYNLVVGHGDFSGDGIADVLARNAKTGTLTVLLGTGNVSTAFSSIGNVVNGNWNGYDKLVTVGDFSGDGKADLLARVPSGSFYLFKGNDTVSSSPFAASVRIGTGWNMYSLIG</sequence>
<accession>A0ABS2U0H2</accession>
<dbReference type="CDD" id="cd00190">
    <property type="entry name" value="Tryp_SPc"/>
    <property type="match status" value="1"/>
</dbReference>
<dbReference type="Proteomes" id="UP000749040">
    <property type="component" value="Unassembled WGS sequence"/>
</dbReference>
<dbReference type="PROSITE" id="PS50240">
    <property type="entry name" value="TRYPSIN_DOM"/>
    <property type="match status" value="1"/>
</dbReference>
<comment type="caution">
    <text evidence="6">The sequence shown here is derived from an EMBL/GenBank/DDBJ whole genome shotgun (WGS) entry which is preliminary data.</text>
</comment>
<dbReference type="RefSeq" id="WP_205361743.1">
    <property type="nucleotide sequence ID" value="NZ_JADKYB010000022.1"/>
</dbReference>
<dbReference type="Gene3D" id="2.130.10.130">
    <property type="entry name" value="Integrin alpha, N-terminal"/>
    <property type="match status" value="1"/>
</dbReference>
<evidence type="ECO:0000313" key="6">
    <source>
        <dbReference type="EMBL" id="MBM9509103.1"/>
    </source>
</evidence>
<dbReference type="InterPro" id="IPR009003">
    <property type="entry name" value="Peptidase_S1_PA"/>
</dbReference>
<dbReference type="PRINTS" id="PR00722">
    <property type="entry name" value="CHYMOTRYPSIN"/>
</dbReference>
<dbReference type="InterPro" id="IPR001254">
    <property type="entry name" value="Trypsin_dom"/>
</dbReference>
<dbReference type="EMBL" id="JADKYB010000022">
    <property type="protein sequence ID" value="MBM9509103.1"/>
    <property type="molecule type" value="Genomic_DNA"/>
</dbReference>
<dbReference type="SMART" id="SM00020">
    <property type="entry name" value="Tryp_SPc"/>
    <property type="match status" value="1"/>
</dbReference>
<evidence type="ECO:0000313" key="7">
    <source>
        <dbReference type="Proteomes" id="UP000749040"/>
    </source>
</evidence>
<feature type="signal peptide" evidence="4">
    <location>
        <begin position="1"/>
        <end position="37"/>
    </location>
</feature>
<evidence type="ECO:0000256" key="3">
    <source>
        <dbReference type="ARBA" id="ARBA00023157"/>
    </source>
</evidence>
<feature type="domain" description="Peptidase S1" evidence="5">
    <location>
        <begin position="100"/>
        <end position="343"/>
    </location>
</feature>
<dbReference type="SUPFAM" id="SSF50494">
    <property type="entry name" value="Trypsin-like serine proteases"/>
    <property type="match status" value="1"/>
</dbReference>
<dbReference type="InterPro" id="IPR001314">
    <property type="entry name" value="Peptidase_S1A"/>
</dbReference>
<feature type="chain" id="PRO_5047368118" evidence="4">
    <location>
        <begin position="38"/>
        <end position="598"/>
    </location>
</feature>
<dbReference type="InterPro" id="IPR013517">
    <property type="entry name" value="FG-GAP"/>
</dbReference>
<dbReference type="Gene3D" id="2.40.10.10">
    <property type="entry name" value="Trypsin-like serine proteases"/>
    <property type="match status" value="1"/>
</dbReference>
<dbReference type="InterPro" id="IPR018114">
    <property type="entry name" value="TRYPSIN_HIS"/>
</dbReference>
<dbReference type="PANTHER" id="PTHR24276:SF98">
    <property type="entry name" value="FI18310P1-RELATED"/>
    <property type="match status" value="1"/>
</dbReference>
<dbReference type="SUPFAM" id="SSF69318">
    <property type="entry name" value="Integrin alpha N-terminal domain"/>
    <property type="match status" value="1"/>
</dbReference>
<dbReference type="InterPro" id="IPR043504">
    <property type="entry name" value="Peptidase_S1_PA_chymotrypsin"/>
</dbReference>
<dbReference type="Pfam" id="PF13517">
    <property type="entry name" value="FG-GAP_3"/>
    <property type="match status" value="1"/>
</dbReference>
<evidence type="ECO:0000259" key="5">
    <source>
        <dbReference type="PROSITE" id="PS50240"/>
    </source>
</evidence>
<dbReference type="PANTHER" id="PTHR24276">
    <property type="entry name" value="POLYSERASE-RELATED"/>
    <property type="match status" value="1"/>
</dbReference>
<name>A0ABS2U0H2_9ACTN</name>
<reference evidence="6 7" key="1">
    <citation type="submission" date="2021-01" db="EMBL/GenBank/DDBJ databases">
        <title>Streptomyces acididurans sp. nov., isolated from a peat swamp forest soil.</title>
        <authorList>
            <person name="Chantavorakit T."/>
            <person name="Duangmal K."/>
        </authorList>
    </citation>
    <scope>NUCLEOTIDE SEQUENCE [LARGE SCALE GENOMIC DNA]</scope>
    <source>
        <strain evidence="6 7">KK5PA1</strain>
    </source>
</reference>
<dbReference type="InterPro" id="IPR028994">
    <property type="entry name" value="Integrin_alpha_N"/>
</dbReference>
<keyword evidence="2 4" id="KW-0732">Signal</keyword>
<proteinExistence type="inferred from homology"/>
<keyword evidence="3" id="KW-1015">Disulfide bond</keyword>
<comment type="similarity">
    <text evidence="1">Belongs to the peptidase S1 family.</text>
</comment>
<evidence type="ECO:0000256" key="1">
    <source>
        <dbReference type="ARBA" id="ARBA00007664"/>
    </source>
</evidence>
<protein>
    <submittedName>
        <fullName evidence="6">Trypsin-like serine protease</fullName>
    </submittedName>
</protein>
<evidence type="ECO:0000256" key="4">
    <source>
        <dbReference type="SAM" id="SignalP"/>
    </source>
</evidence>
<keyword evidence="7" id="KW-1185">Reference proteome</keyword>
<evidence type="ECO:0000256" key="2">
    <source>
        <dbReference type="ARBA" id="ARBA00022729"/>
    </source>
</evidence>
<dbReference type="Pfam" id="PF00089">
    <property type="entry name" value="Trypsin"/>
    <property type="match status" value="1"/>
</dbReference>
<dbReference type="PROSITE" id="PS00134">
    <property type="entry name" value="TRYPSIN_HIS"/>
    <property type="match status" value="1"/>
</dbReference>
<dbReference type="InterPro" id="IPR050430">
    <property type="entry name" value="Peptidase_S1"/>
</dbReference>
<organism evidence="6 7">
    <name type="scientific">Actinacidiphila acididurans</name>
    <dbReference type="NCBI Taxonomy" id="2784346"/>
    <lineage>
        <taxon>Bacteria</taxon>
        <taxon>Bacillati</taxon>
        <taxon>Actinomycetota</taxon>
        <taxon>Actinomycetes</taxon>
        <taxon>Kitasatosporales</taxon>
        <taxon>Streptomycetaceae</taxon>
        <taxon>Actinacidiphila</taxon>
    </lineage>
</organism>